<sequence>MAGNAFHVEVLTKSINELQQEKARNEQKLREVRSKRKTLAKKFESASVKHNQLAEKISKLNETLKIAQHKVQQSQTELDGQLGLNNQVQAQVQHVEDTMKDGKERHIKDM</sequence>
<dbReference type="AlphaFoldDB" id="A0A7M7NKX5"/>
<feature type="coiled-coil region" evidence="3">
    <location>
        <begin position="8"/>
        <end position="105"/>
    </location>
</feature>
<reference evidence="5" key="1">
    <citation type="submission" date="2015-02" db="EMBL/GenBank/DDBJ databases">
        <title>Genome sequencing for Strongylocentrotus purpuratus.</title>
        <authorList>
            <person name="Murali S."/>
            <person name="Liu Y."/>
            <person name="Vee V."/>
            <person name="English A."/>
            <person name="Wang M."/>
            <person name="Skinner E."/>
            <person name="Han Y."/>
            <person name="Muzny D.M."/>
            <person name="Worley K.C."/>
            <person name="Gibbs R.A."/>
        </authorList>
    </citation>
    <scope>NUCLEOTIDE SEQUENCE</scope>
</reference>
<evidence type="ECO:0000313" key="4">
    <source>
        <dbReference type="EnsemblMetazoa" id="XP_030837242"/>
    </source>
</evidence>
<evidence type="ECO:0000256" key="2">
    <source>
        <dbReference type="ARBA" id="ARBA00023054"/>
    </source>
</evidence>
<dbReference type="EnsemblMetazoa" id="XM_030981382">
    <property type="protein sequence ID" value="XP_030837242"/>
    <property type="gene ID" value="LOC105441735"/>
</dbReference>
<reference evidence="4" key="2">
    <citation type="submission" date="2021-01" db="UniProtKB">
        <authorList>
            <consortium name="EnsemblMetazoa"/>
        </authorList>
    </citation>
    <scope>IDENTIFICATION</scope>
</reference>
<dbReference type="InterPro" id="IPR026676">
    <property type="entry name" value="SYCE1"/>
</dbReference>
<dbReference type="GeneID" id="105441735"/>
<dbReference type="RefSeq" id="XP_030837242.1">
    <property type="nucleotide sequence ID" value="XM_030981382.1"/>
</dbReference>
<dbReference type="KEGG" id="spu:105441735"/>
<protein>
    <submittedName>
        <fullName evidence="4">Uncharacterized protein</fullName>
    </submittedName>
</protein>
<dbReference type="Proteomes" id="UP000007110">
    <property type="component" value="Unassembled WGS sequence"/>
</dbReference>
<dbReference type="GO" id="GO:0000795">
    <property type="term" value="C:synaptonemal complex"/>
    <property type="evidence" value="ECO:0007669"/>
    <property type="project" value="InterPro"/>
</dbReference>
<dbReference type="InParanoid" id="A0A7M7NKX5"/>
<keyword evidence="2 3" id="KW-0175">Coiled coil</keyword>
<dbReference type="Pfam" id="PF15233">
    <property type="entry name" value="SYCE1"/>
    <property type="match status" value="1"/>
</dbReference>
<evidence type="ECO:0000256" key="1">
    <source>
        <dbReference type="ARBA" id="ARBA00010094"/>
    </source>
</evidence>
<organism evidence="4 5">
    <name type="scientific">Strongylocentrotus purpuratus</name>
    <name type="common">Purple sea urchin</name>
    <dbReference type="NCBI Taxonomy" id="7668"/>
    <lineage>
        <taxon>Eukaryota</taxon>
        <taxon>Metazoa</taxon>
        <taxon>Echinodermata</taxon>
        <taxon>Eleutherozoa</taxon>
        <taxon>Echinozoa</taxon>
        <taxon>Echinoidea</taxon>
        <taxon>Euechinoidea</taxon>
        <taxon>Echinacea</taxon>
        <taxon>Camarodonta</taxon>
        <taxon>Echinidea</taxon>
        <taxon>Strongylocentrotidae</taxon>
        <taxon>Strongylocentrotus</taxon>
    </lineage>
</organism>
<name>A0A7M7NKX5_STRPU</name>
<evidence type="ECO:0000313" key="5">
    <source>
        <dbReference type="Proteomes" id="UP000007110"/>
    </source>
</evidence>
<dbReference type="OrthoDB" id="10069873at2759"/>
<comment type="similarity">
    <text evidence="1">Belongs to the SYCE family.</text>
</comment>
<dbReference type="GO" id="GO:0007130">
    <property type="term" value="P:synaptonemal complex assembly"/>
    <property type="evidence" value="ECO:0007669"/>
    <property type="project" value="InterPro"/>
</dbReference>
<accession>A0A7M7NKX5</accession>
<proteinExistence type="inferred from homology"/>
<evidence type="ECO:0000256" key="3">
    <source>
        <dbReference type="SAM" id="Coils"/>
    </source>
</evidence>
<keyword evidence="5" id="KW-1185">Reference proteome</keyword>